<dbReference type="PANTHER" id="PTHR33511">
    <property type="entry name" value="OS06G0632400 PROTEIN"/>
    <property type="match status" value="1"/>
</dbReference>
<accession>A0AAE1TET7</accession>
<dbReference type="AlphaFoldDB" id="A0AAE1TET7"/>
<evidence type="ECO:0000313" key="2">
    <source>
        <dbReference type="EMBL" id="KAK4282677.1"/>
    </source>
</evidence>
<name>A0AAE1TET7_9FABA</name>
<feature type="region of interest" description="Disordered" evidence="1">
    <location>
        <begin position="39"/>
        <end position="59"/>
    </location>
</feature>
<sequence length="77" mass="8741">MGQRRSSSSSLMSIFNIFRSGGRREECYSSVDEETAAMQGWTKVRKSDEDQGQWGPSEPDIDMKAAAFIARYRKKVT</sequence>
<proteinExistence type="predicted"/>
<gene>
    <name evidence="2" type="ORF">QN277_014024</name>
</gene>
<protein>
    <submittedName>
        <fullName evidence="2">Uncharacterized protein</fullName>
    </submittedName>
</protein>
<dbReference type="EMBL" id="JAWXYG010000002">
    <property type="protein sequence ID" value="KAK4282677.1"/>
    <property type="molecule type" value="Genomic_DNA"/>
</dbReference>
<keyword evidence="3" id="KW-1185">Reference proteome</keyword>
<evidence type="ECO:0000313" key="3">
    <source>
        <dbReference type="Proteomes" id="UP001293593"/>
    </source>
</evidence>
<dbReference type="Proteomes" id="UP001293593">
    <property type="component" value="Unassembled WGS sequence"/>
</dbReference>
<comment type="caution">
    <text evidence="2">The sequence shown here is derived from an EMBL/GenBank/DDBJ whole genome shotgun (WGS) entry which is preliminary data.</text>
</comment>
<reference evidence="2" key="1">
    <citation type="submission" date="2023-10" db="EMBL/GenBank/DDBJ databases">
        <title>Chromosome-level genome of the transformable northern wattle, Acacia crassicarpa.</title>
        <authorList>
            <person name="Massaro I."/>
            <person name="Sinha N.R."/>
            <person name="Poethig S."/>
            <person name="Leichty A.R."/>
        </authorList>
    </citation>
    <scope>NUCLEOTIDE SEQUENCE</scope>
    <source>
        <strain evidence="2">Acra3RX</strain>
        <tissue evidence="2">Leaf</tissue>
    </source>
</reference>
<organism evidence="2 3">
    <name type="scientific">Acacia crassicarpa</name>
    <name type="common">northern wattle</name>
    <dbReference type="NCBI Taxonomy" id="499986"/>
    <lineage>
        <taxon>Eukaryota</taxon>
        <taxon>Viridiplantae</taxon>
        <taxon>Streptophyta</taxon>
        <taxon>Embryophyta</taxon>
        <taxon>Tracheophyta</taxon>
        <taxon>Spermatophyta</taxon>
        <taxon>Magnoliopsida</taxon>
        <taxon>eudicotyledons</taxon>
        <taxon>Gunneridae</taxon>
        <taxon>Pentapetalae</taxon>
        <taxon>rosids</taxon>
        <taxon>fabids</taxon>
        <taxon>Fabales</taxon>
        <taxon>Fabaceae</taxon>
        <taxon>Caesalpinioideae</taxon>
        <taxon>mimosoid clade</taxon>
        <taxon>Acacieae</taxon>
        <taxon>Acacia</taxon>
    </lineage>
</organism>
<evidence type="ECO:0000256" key="1">
    <source>
        <dbReference type="SAM" id="MobiDB-lite"/>
    </source>
</evidence>